<dbReference type="RefSeq" id="WP_013766859.1">
    <property type="nucleotide sequence ID" value="NC_015510.1"/>
</dbReference>
<dbReference type="Proteomes" id="UP000008461">
    <property type="component" value="Chromosome"/>
</dbReference>
<dbReference type="STRING" id="760192.Halhy_4480"/>
<dbReference type="AlphaFoldDB" id="F4KS76"/>
<sequence>MNGLIPFSLPIKGLRNGVHEFQYELGAAFFAEFPESPVQDGKLSLKVILDKQPTLFVLFFDFAGTVRTDCDRCLAEIDLPIADQQQLIVKLSEENEVEDAEVIYIHPESSELNVGTFAYEFIILAIPLTRTYDCVADNYRQCNMEMLDLLSKKLVAAPDAQDNPETGENPIWSALKDLNINNTNERD</sequence>
<keyword evidence="2" id="KW-1185">Reference proteome</keyword>
<reference key="2">
    <citation type="submission" date="2011-04" db="EMBL/GenBank/DDBJ databases">
        <title>Complete sequence of chromosome of Haliscomenobacter hydrossis DSM 1100.</title>
        <authorList>
            <consortium name="US DOE Joint Genome Institute (JGI-PGF)"/>
            <person name="Lucas S."/>
            <person name="Han J."/>
            <person name="Lapidus A."/>
            <person name="Bruce D."/>
            <person name="Goodwin L."/>
            <person name="Pitluck S."/>
            <person name="Peters L."/>
            <person name="Kyrpides N."/>
            <person name="Mavromatis K."/>
            <person name="Ivanova N."/>
            <person name="Ovchinnikova G."/>
            <person name="Pagani I."/>
            <person name="Daligault H."/>
            <person name="Detter J.C."/>
            <person name="Han C."/>
            <person name="Land M."/>
            <person name="Hauser L."/>
            <person name="Markowitz V."/>
            <person name="Cheng J.-F."/>
            <person name="Hugenholtz P."/>
            <person name="Woyke T."/>
            <person name="Wu D."/>
            <person name="Verbarg S."/>
            <person name="Frueling A."/>
            <person name="Brambilla E."/>
            <person name="Klenk H.-P."/>
            <person name="Eisen J.A."/>
        </authorList>
    </citation>
    <scope>NUCLEOTIDE SEQUENCE</scope>
    <source>
        <strain>DSM 1100</strain>
    </source>
</reference>
<dbReference type="eggNOG" id="COG1399">
    <property type="taxonomic scope" value="Bacteria"/>
</dbReference>
<evidence type="ECO:0008006" key="3">
    <source>
        <dbReference type="Google" id="ProtNLM"/>
    </source>
</evidence>
<proteinExistence type="predicted"/>
<evidence type="ECO:0000313" key="1">
    <source>
        <dbReference type="EMBL" id="AEE52321.1"/>
    </source>
</evidence>
<dbReference type="HOGENOM" id="CLU_094155_0_0_10"/>
<evidence type="ECO:0000313" key="2">
    <source>
        <dbReference type="Proteomes" id="UP000008461"/>
    </source>
</evidence>
<dbReference type="KEGG" id="hhy:Halhy_4480"/>
<name>F4KS76_HALH1</name>
<accession>F4KS76</accession>
<dbReference type="EMBL" id="CP002691">
    <property type="protein sequence ID" value="AEE52321.1"/>
    <property type="molecule type" value="Genomic_DNA"/>
</dbReference>
<reference evidence="1 2" key="1">
    <citation type="journal article" date="2011" name="Stand. Genomic Sci.">
        <title>Complete genome sequence of Haliscomenobacter hydrossis type strain (O).</title>
        <authorList>
            <consortium name="US DOE Joint Genome Institute (JGI-PGF)"/>
            <person name="Daligault H."/>
            <person name="Lapidus A."/>
            <person name="Zeytun A."/>
            <person name="Nolan M."/>
            <person name="Lucas S."/>
            <person name="Del Rio T.G."/>
            <person name="Tice H."/>
            <person name="Cheng J.F."/>
            <person name="Tapia R."/>
            <person name="Han C."/>
            <person name="Goodwin L."/>
            <person name="Pitluck S."/>
            <person name="Liolios K."/>
            <person name="Pagani I."/>
            <person name="Ivanova N."/>
            <person name="Huntemann M."/>
            <person name="Mavromatis K."/>
            <person name="Mikhailova N."/>
            <person name="Pati A."/>
            <person name="Chen A."/>
            <person name="Palaniappan K."/>
            <person name="Land M."/>
            <person name="Hauser L."/>
            <person name="Brambilla E.M."/>
            <person name="Rohde M."/>
            <person name="Verbarg S."/>
            <person name="Goker M."/>
            <person name="Bristow J."/>
            <person name="Eisen J.A."/>
            <person name="Markowitz V."/>
            <person name="Hugenholtz P."/>
            <person name="Kyrpides N.C."/>
            <person name="Klenk H.P."/>
            <person name="Woyke T."/>
        </authorList>
    </citation>
    <scope>NUCLEOTIDE SEQUENCE [LARGE SCALE GENOMIC DNA]</scope>
    <source>
        <strain evidence="2">ATCC 27775 / DSM 1100 / LMG 10767 / O</strain>
    </source>
</reference>
<organism evidence="1 2">
    <name type="scientific">Haliscomenobacter hydrossis (strain ATCC 27775 / DSM 1100 / LMG 10767 / O)</name>
    <dbReference type="NCBI Taxonomy" id="760192"/>
    <lineage>
        <taxon>Bacteria</taxon>
        <taxon>Pseudomonadati</taxon>
        <taxon>Bacteroidota</taxon>
        <taxon>Saprospiria</taxon>
        <taxon>Saprospirales</taxon>
        <taxon>Haliscomenobacteraceae</taxon>
        <taxon>Haliscomenobacter</taxon>
    </lineage>
</organism>
<dbReference type="InterPro" id="IPR003772">
    <property type="entry name" value="YceD"/>
</dbReference>
<dbReference type="OrthoDB" id="1524821at2"/>
<gene>
    <name evidence="1" type="ordered locus">Halhy_4480</name>
</gene>
<protein>
    <recommendedName>
        <fullName evidence="3">DUF177 domain-containing protein</fullName>
    </recommendedName>
</protein>
<dbReference type="Pfam" id="PF02620">
    <property type="entry name" value="YceD"/>
    <property type="match status" value="1"/>
</dbReference>